<dbReference type="GO" id="GO:0051015">
    <property type="term" value="F:actin filament binding"/>
    <property type="evidence" value="ECO:0007669"/>
    <property type="project" value="TreeGrafter"/>
</dbReference>
<dbReference type="GO" id="GO:0030048">
    <property type="term" value="P:actin filament-based movement"/>
    <property type="evidence" value="ECO:0007669"/>
    <property type="project" value="UniProtKB-ARBA"/>
</dbReference>
<feature type="binding site" evidence="6">
    <location>
        <begin position="201"/>
        <end position="208"/>
    </location>
    <ligand>
        <name>ATP</name>
        <dbReference type="ChEBI" id="CHEBI:30616"/>
    </ligand>
</feature>
<evidence type="ECO:0000256" key="2">
    <source>
        <dbReference type="ARBA" id="ARBA00022840"/>
    </source>
</evidence>
<dbReference type="Pfam" id="PF00063">
    <property type="entry name" value="Myosin_head"/>
    <property type="match status" value="1"/>
</dbReference>
<feature type="domain" description="Myosin motor" evidence="8">
    <location>
        <begin position="103"/>
        <end position="779"/>
    </location>
</feature>
<keyword evidence="2 6" id="KW-0067">ATP-binding</keyword>
<dbReference type="PRINTS" id="PR00193">
    <property type="entry name" value="MYOSINHEAVY"/>
</dbReference>
<feature type="region of interest" description="Disordered" evidence="7">
    <location>
        <begin position="1146"/>
        <end position="1194"/>
    </location>
</feature>
<dbReference type="InterPro" id="IPR036961">
    <property type="entry name" value="Kinesin_motor_dom_sf"/>
</dbReference>
<feature type="region of interest" description="Disordered" evidence="7">
    <location>
        <begin position="1044"/>
        <end position="1102"/>
    </location>
</feature>
<dbReference type="PROSITE" id="PS51456">
    <property type="entry name" value="MYOSIN_MOTOR"/>
    <property type="match status" value="1"/>
</dbReference>
<evidence type="ECO:0000256" key="1">
    <source>
        <dbReference type="ARBA" id="ARBA00022741"/>
    </source>
</evidence>
<keyword evidence="5 6" id="KW-0009">Actin-binding</keyword>
<evidence type="ECO:0000256" key="3">
    <source>
        <dbReference type="ARBA" id="ARBA00023123"/>
    </source>
</evidence>
<dbReference type="Gene3D" id="3.40.850.10">
    <property type="entry name" value="Kinesin motor domain"/>
    <property type="match status" value="1"/>
</dbReference>
<dbReference type="SUPFAM" id="SSF52540">
    <property type="entry name" value="P-loop containing nucleoside triphosphate hydrolases"/>
    <property type="match status" value="1"/>
</dbReference>
<protein>
    <recommendedName>
        <fullName evidence="8">Myosin motor domain-containing protein</fullName>
    </recommendedName>
</protein>
<evidence type="ECO:0000256" key="4">
    <source>
        <dbReference type="ARBA" id="ARBA00023175"/>
    </source>
</evidence>
<dbReference type="FunFam" id="1.10.10.820:FF:000001">
    <property type="entry name" value="Myosin heavy chain"/>
    <property type="match status" value="1"/>
</dbReference>
<proteinExistence type="inferred from homology"/>
<dbReference type="InterPro" id="IPR001609">
    <property type="entry name" value="Myosin_head_motor_dom-like"/>
</dbReference>
<keyword evidence="1 6" id="KW-0547">Nucleotide-binding</keyword>
<keyword evidence="4 6" id="KW-0505">Motor protein</keyword>
<dbReference type="Gene3D" id="6.20.240.20">
    <property type="match status" value="1"/>
</dbReference>
<gene>
    <name evidence="9" type="ORF">CVIRNUC_002393</name>
</gene>
<dbReference type="GO" id="GO:0007015">
    <property type="term" value="P:actin filament organization"/>
    <property type="evidence" value="ECO:0007669"/>
    <property type="project" value="TreeGrafter"/>
</dbReference>
<dbReference type="SMART" id="SM00242">
    <property type="entry name" value="MYSc"/>
    <property type="match status" value="1"/>
</dbReference>
<evidence type="ECO:0000313" key="9">
    <source>
        <dbReference type="EMBL" id="CAK0755678.1"/>
    </source>
</evidence>
<sequence length="1333" mass="148350">MAGRNRQLKAASGRPGAWVSKSPAKSQAAWKQDTLEGLEKGSRVWYKAGANSWVLGTLQKTPQPGQQGGQWTVALDSEAGEGTGQVITCRVDLLVPANPVILDGVADLTGLTYLNEPSILHGLNLRYSEDLIYTHAGPVLIAINPFKQVPLYTADIVEKYVNRGTPRDGSEAPEPHVFLTADSAYKAMARNNASQSLVITGESGSGKTETTKIAMQYLAGLAGGTGVEDAVLATNPLLEAFGNAKTLRNNNSSRFGKLIEIYFDRGHHICGALIQTYLLEKSRVVHQLPGERNYHIFYQLVKSLSRQEADELHVPSNALKRFRYLNRSGCTTIAGTDDVADFCLVKHAMDAVNIDKKSQRQVWLLLSAILWLGNVEFDSAGDDSVTVRRDEALANAAELLNLDEDELATALSQRVLTAGGETVVRHLRLDAAEDSRDALAKAVYAALFRWLVTRVNAFLAVGKKVSGVSLSILDIYGFECFMENSFEQLCINYANERLQQQFNRHLFKVEQETYEAEGIDWAHVDFEDNQICVDLLEARPPKGTGILSLLDEECLFPRSTDSTFGEKLRKQLRTHECFGYDPRIPSLDFTVRHYAGDVLYSCDRFLDKNRDTLSPDLVILLERGGNALVQQLAEDLAHEQSNRSASATVGARFREQLRDLIARLDRTELHFVRCIKPNNEQAQEDYDAALVLHQLRCCGITEVARIARAGYPTRYAHQQFAQRYSSLLGNKVPRKGEPVLETCKQLLSKFGVKPEQYQIGRTKIFFRAGVLGQLEDSATRINKAVLSIQSIRRMLPVRRRFLRQRRAAVSLQAGERGRSARKDFKVLKQRHRAAIKVQAAVRGYQQRMAYMHTLAAVLTIQIALRRWQLNRRVSVRATERRGRETRAAAAAAAEAEKAATERAAVEEKQRQERANFAAIKDDFGVDQDDVYEVVAAWNEHSEDVESYVALQEESGLDTEGLREAVQQWRQHKDDYLQYEALRRDTGMDGEGMRKVLTSWQTHGAKLEAVRAEFQTDPQHIRDVLRVWQLQGDKINAFLESEGVQENGGTGRLPAAHGSHTANGDAEAGVRTPQKTAWRSNTIAEEPEDGDEEASGSGARPQALSASACQQLALWEEYADEVEEQMRVLLADNALLQAALADVRSSLAHERPGSTSGAGRRESEPWELSASRPPTGEARVQNGVAPPPAASGSPAGREFIEKHVKPMSEDLEKKRALFMDDASFISEVREGRALAPGMDPEAELKTLRLRFDNFRRDFKARLETTAENLKRVDKEERKARKGSLRVSGSGDSRTVSESGEMPLSQSLPFPHEHEGGSKPALSNMLSRLSFRRPH</sequence>
<feature type="region of interest" description="Disordered" evidence="7">
    <location>
        <begin position="1271"/>
        <end position="1333"/>
    </location>
</feature>
<dbReference type="PANTHER" id="PTHR13140:SF706">
    <property type="entry name" value="DILUTE CLASS UNCONVENTIONAL MYOSIN, ISOFORM C"/>
    <property type="match status" value="1"/>
</dbReference>
<evidence type="ECO:0000256" key="5">
    <source>
        <dbReference type="ARBA" id="ARBA00023203"/>
    </source>
</evidence>
<dbReference type="GO" id="GO:0000146">
    <property type="term" value="F:microfilament motor activity"/>
    <property type="evidence" value="ECO:0007669"/>
    <property type="project" value="TreeGrafter"/>
</dbReference>
<dbReference type="EMBL" id="CAUYUE010000003">
    <property type="protein sequence ID" value="CAK0755678.1"/>
    <property type="molecule type" value="Genomic_DNA"/>
</dbReference>
<dbReference type="GO" id="GO:0016459">
    <property type="term" value="C:myosin complex"/>
    <property type="evidence" value="ECO:0007669"/>
    <property type="project" value="UniProtKB-KW"/>
</dbReference>
<feature type="region of interest" description="Disordered" evidence="7">
    <location>
        <begin position="1"/>
        <end position="31"/>
    </location>
</feature>
<feature type="region of interest" description="Actin-binding" evidence="6">
    <location>
        <begin position="657"/>
        <end position="679"/>
    </location>
</feature>
<dbReference type="Proteomes" id="UP001314263">
    <property type="component" value="Unassembled WGS sequence"/>
</dbReference>
<dbReference type="GO" id="GO:0016020">
    <property type="term" value="C:membrane"/>
    <property type="evidence" value="ECO:0007669"/>
    <property type="project" value="TreeGrafter"/>
</dbReference>
<evidence type="ECO:0000259" key="8">
    <source>
        <dbReference type="PROSITE" id="PS51456"/>
    </source>
</evidence>
<feature type="compositionally biased region" description="Polar residues" evidence="7">
    <location>
        <begin position="1288"/>
        <end position="1306"/>
    </location>
</feature>
<dbReference type="SMART" id="SM00015">
    <property type="entry name" value="IQ"/>
    <property type="match status" value="3"/>
</dbReference>
<feature type="compositionally biased region" description="Polar residues" evidence="7">
    <location>
        <begin position="1072"/>
        <end position="1082"/>
    </location>
</feature>
<dbReference type="Gene3D" id="1.20.120.720">
    <property type="entry name" value="Myosin VI head, motor domain, U50 subdomain"/>
    <property type="match status" value="1"/>
</dbReference>
<comment type="caution">
    <text evidence="9">The sequence shown here is derived from an EMBL/GenBank/DDBJ whole genome shotgun (WGS) entry which is preliminary data.</text>
</comment>
<dbReference type="InterPro" id="IPR027417">
    <property type="entry name" value="P-loop_NTPase"/>
</dbReference>
<organism evidence="9 10">
    <name type="scientific">Coccomyxa viridis</name>
    <dbReference type="NCBI Taxonomy" id="1274662"/>
    <lineage>
        <taxon>Eukaryota</taxon>
        <taxon>Viridiplantae</taxon>
        <taxon>Chlorophyta</taxon>
        <taxon>core chlorophytes</taxon>
        <taxon>Trebouxiophyceae</taxon>
        <taxon>Trebouxiophyceae incertae sedis</taxon>
        <taxon>Coccomyxaceae</taxon>
        <taxon>Coccomyxa</taxon>
    </lineage>
</organism>
<dbReference type="PROSITE" id="PS50096">
    <property type="entry name" value="IQ"/>
    <property type="match status" value="3"/>
</dbReference>
<evidence type="ECO:0000256" key="6">
    <source>
        <dbReference type="PROSITE-ProRule" id="PRU00782"/>
    </source>
</evidence>
<accession>A0AAV1HVS6</accession>
<keyword evidence="10" id="KW-1185">Reference proteome</keyword>
<dbReference type="GO" id="GO:0005737">
    <property type="term" value="C:cytoplasm"/>
    <property type="evidence" value="ECO:0007669"/>
    <property type="project" value="TreeGrafter"/>
</dbReference>
<evidence type="ECO:0000256" key="7">
    <source>
        <dbReference type="SAM" id="MobiDB-lite"/>
    </source>
</evidence>
<feature type="compositionally biased region" description="Acidic residues" evidence="7">
    <location>
        <begin position="1084"/>
        <end position="1093"/>
    </location>
</feature>
<dbReference type="Gene3D" id="1.20.5.190">
    <property type="match status" value="1"/>
</dbReference>
<dbReference type="GO" id="GO:0005524">
    <property type="term" value="F:ATP binding"/>
    <property type="evidence" value="ECO:0007669"/>
    <property type="project" value="UniProtKB-UniRule"/>
</dbReference>
<dbReference type="PANTHER" id="PTHR13140">
    <property type="entry name" value="MYOSIN"/>
    <property type="match status" value="1"/>
</dbReference>
<comment type="similarity">
    <text evidence="6">Belongs to the TRAFAC class myosin-kinesin ATPase superfamily. Myosin family.</text>
</comment>
<keyword evidence="3 6" id="KW-0518">Myosin</keyword>
<dbReference type="Gene3D" id="1.20.58.530">
    <property type="match status" value="1"/>
</dbReference>
<dbReference type="Gene3D" id="1.10.10.820">
    <property type="match status" value="1"/>
</dbReference>
<name>A0AAV1HVS6_9CHLO</name>
<reference evidence="9 10" key="1">
    <citation type="submission" date="2023-10" db="EMBL/GenBank/DDBJ databases">
        <authorList>
            <person name="Maclean D."/>
            <person name="Macfadyen A."/>
        </authorList>
    </citation>
    <scope>NUCLEOTIDE SEQUENCE [LARGE SCALE GENOMIC DNA]</scope>
</reference>
<dbReference type="InterPro" id="IPR000048">
    <property type="entry name" value="IQ_motif_EF-hand-BS"/>
</dbReference>
<evidence type="ECO:0000313" key="10">
    <source>
        <dbReference type="Proteomes" id="UP001314263"/>
    </source>
</evidence>